<protein>
    <recommendedName>
        <fullName evidence="8">Dimethylaniline monooxygenase 2</fullName>
    </recommendedName>
</protein>
<evidence type="ECO:0000256" key="3">
    <source>
        <dbReference type="ARBA" id="ARBA00022827"/>
    </source>
</evidence>
<keyword evidence="3" id="KW-0274">FAD</keyword>
<accession>A0ABR3YJZ3</accession>
<gene>
    <name evidence="6" type="ORF">Sste5346_009788</name>
</gene>
<evidence type="ECO:0000256" key="1">
    <source>
        <dbReference type="ARBA" id="ARBA00009183"/>
    </source>
</evidence>
<keyword evidence="7" id="KW-1185">Reference proteome</keyword>
<dbReference type="InterPro" id="IPR050346">
    <property type="entry name" value="FMO-like"/>
</dbReference>
<dbReference type="SUPFAM" id="SSF51905">
    <property type="entry name" value="FAD/NAD(P)-binding domain"/>
    <property type="match status" value="1"/>
</dbReference>
<dbReference type="InterPro" id="IPR000960">
    <property type="entry name" value="Flavin_mOase"/>
</dbReference>
<keyword evidence="2" id="KW-0285">Flavoprotein</keyword>
<dbReference type="EMBL" id="JAWCUI010000100">
    <property type="protein sequence ID" value="KAL1888101.1"/>
    <property type="molecule type" value="Genomic_DNA"/>
</dbReference>
<comment type="similarity">
    <text evidence="1">Belongs to the FMO family.</text>
</comment>
<sequence length="552" mass="61370">MAGSNKDIKVAVIGAGALGLVTLKNLLEEGFDATGFERKSYVGGLWKYTLDETTSVLPSTVANISKQRGCYTDFPYPDDTPSLCASSYIDDYLQSYADHFQLRPRIRLNTAIRAIKRDDANNKWHIEVAPTASASDADTETITFDKLILATGTNDKPSVPKIEGMDTFKGQVLHSQTFKKPEDFKDKSVLVVGIGSTAGDSAVALMGHARKIYLAHRHGAYILPRLHNGRSIDHGLTYNLMTVQKLMQRFAPNVATNMFTKFAQKIQDTAFPSIHEHPEWRLSPAPSLRQTFPTVSDELIPGLESGDIVSVPGLKRVTGPNSVQLDAPKEGDEPMKLDDIDVILFCTGYVNDLGMSLLEPRVHPARNTNPAWLALPGSRGKPLARLYRNVFSLDYPDSLAFMGAAAFATPAFQLYDIASMAVAQVWGVEAHNTSTLPPKAEMERHVDEQHAWILEYARTGPVYPQLTKQFEWLAWADEAAGTNVGANLGWGAQGWTFYLRNRRLYKLLTSGVYTPHLYRIFPSEKRKAWPGAREAIERMNQQLEDELKTKKV</sequence>
<name>A0ABR3YJZ3_9PEZI</name>
<dbReference type="Proteomes" id="UP001583186">
    <property type="component" value="Unassembled WGS sequence"/>
</dbReference>
<dbReference type="InterPro" id="IPR020946">
    <property type="entry name" value="Flavin_mOase-like"/>
</dbReference>
<proteinExistence type="inferred from homology"/>
<dbReference type="PANTHER" id="PTHR23023">
    <property type="entry name" value="DIMETHYLANILINE MONOOXYGENASE"/>
    <property type="match status" value="1"/>
</dbReference>
<dbReference type="InterPro" id="IPR036188">
    <property type="entry name" value="FAD/NAD-bd_sf"/>
</dbReference>
<evidence type="ECO:0000256" key="2">
    <source>
        <dbReference type="ARBA" id="ARBA00022630"/>
    </source>
</evidence>
<keyword evidence="5" id="KW-0560">Oxidoreductase</keyword>
<evidence type="ECO:0000313" key="7">
    <source>
        <dbReference type="Proteomes" id="UP001583186"/>
    </source>
</evidence>
<evidence type="ECO:0008006" key="8">
    <source>
        <dbReference type="Google" id="ProtNLM"/>
    </source>
</evidence>
<comment type="caution">
    <text evidence="6">The sequence shown here is derived from an EMBL/GenBank/DDBJ whole genome shotgun (WGS) entry which is preliminary data.</text>
</comment>
<organism evidence="6 7">
    <name type="scientific">Sporothrix stenoceras</name>
    <dbReference type="NCBI Taxonomy" id="5173"/>
    <lineage>
        <taxon>Eukaryota</taxon>
        <taxon>Fungi</taxon>
        <taxon>Dikarya</taxon>
        <taxon>Ascomycota</taxon>
        <taxon>Pezizomycotina</taxon>
        <taxon>Sordariomycetes</taxon>
        <taxon>Sordariomycetidae</taxon>
        <taxon>Ophiostomatales</taxon>
        <taxon>Ophiostomataceae</taxon>
        <taxon>Sporothrix</taxon>
    </lineage>
</organism>
<reference evidence="6 7" key="1">
    <citation type="journal article" date="2024" name="IMA Fungus">
        <title>IMA Genome - F19 : A genome assembly and annotation guide to empower mycologists, including annotated draft genome sequences of Ceratocystis pirilliformis, Diaporthe australafricana, Fusarium ophioides, Paecilomyces lecythidis, and Sporothrix stenoceras.</title>
        <authorList>
            <person name="Aylward J."/>
            <person name="Wilson A.M."/>
            <person name="Visagie C.M."/>
            <person name="Spraker J."/>
            <person name="Barnes I."/>
            <person name="Buitendag C."/>
            <person name="Ceriani C."/>
            <person name="Del Mar Angel L."/>
            <person name="du Plessis D."/>
            <person name="Fuchs T."/>
            <person name="Gasser K."/>
            <person name="Kramer D."/>
            <person name="Li W."/>
            <person name="Munsamy K."/>
            <person name="Piso A."/>
            <person name="Price J.L."/>
            <person name="Sonnekus B."/>
            <person name="Thomas C."/>
            <person name="van der Nest A."/>
            <person name="van Dijk A."/>
            <person name="van Heerden A."/>
            <person name="van Vuuren N."/>
            <person name="Yilmaz N."/>
            <person name="Duong T.A."/>
            <person name="van der Merwe N.A."/>
            <person name="Wingfield M.J."/>
            <person name="Wingfield B.D."/>
        </authorList>
    </citation>
    <scope>NUCLEOTIDE SEQUENCE [LARGE SCALE GENOMIC DNA]</scope>
    <source>
        <strain evidence="6 7">CMW 5346</strain>
    </source>
</reference>
<dbReference type="PRINTS" id="PR00370">
    <property type="entry name" value="FMOXYGENASE"/>
</dbReference>
<dbReference type="Pfam" id="PF00743">
    <property type="entry name" value="FMO-like"/>
    <property type="match status" value="1"/>
</dbReference>
<evidence type="ECO:0000256" key="4">
    <source>
        <dbReference type="ARBA" id="ARBA00022857"/>
    </source>
</evidence>
<dbReference type="Gene3D" id="3.50.50.60">
    <property type="entry name" value="FAD/NAD(P)-binding domain"/>
    <property type="match status" value="1"/>
</dbReference>
<evidence type="ECO:0000313" key="6">
    <source>
        <dbReference type="EMBL" id="KAL1888101.1"/>
    </source>
</evidence>
<keyword evidence="4" id="KW-0521">NADP</keyword>
<dbReference type="PIRSF" id="PIRSF000332">
    <property type="entry name" value="FMO"/>
    <property type="match status" value="1"/>
</dbReference>
<evidence type="ECO:0000256" key="5">
    <source>
        <dbReference type="ARBA" id="ARBA00023002"/>
    </source>
</evidence>